<sequence length="633" mass="71756">MQVVESKTDKGKDGRKKYALKKVQCIDEKQANNALKEAMDLLKIKHRNICRYKEFFIIWDNKISSLYLCLVMPYWDQGDLSSLIKAKRNKRTRFKDKVIQMLLGQMVDILVYIHQQNIFHRNIKPSNILLTGKISFMLCDFATETLMTDETKWTIRVKEDPHFQSWMAPEALKFSFSDKSDIWSLGCILLEMMTCSRQKVNDHISLLREIKENASCAEDALKATKYHDTPLSSLALMMLQIEPAMRPTAQELVDHPFVKDCLILAGSPLIKVKKHVPVGLMDIVLDAGIQTVLEFMMSYQEIEEAQEKSIERLLELLKKEDVDIHTFLGLLEPVTCAINNHMDSPEVQLAGYSFLLELTGRALGKNLKVEMLACENILGCLLNSMRTYSDNEGLLWMICTLFMMMSTREAAVEALRKAGVFTDMLTILSNFANNKNISLACCGVIWSLVANGTDVAEYPLKYAIEVVSIILHTHLDDGETAESACSAFWALSLHGCIDEAHYEPYALLLLEALRRHPARPVLAKNACLALASLLRTSELCGFRFIVTDEKGNGTAVLKDCYQFHREDPEVVEDICVLIDEMFKYDEIVLEMASQSIAEMLTEMKNRFTSSLEIVALASKALATLEEKKATRLK</sequence>
<dbReference type="InterPro" id="IPR011009">
    <property type="entry name" value="Kinase-like_dom_sf"/>
</dbReference>
<keyword evidence="3" id="KW-0808">Transferase</keyword>
<evidence type="ECO:0000256" key="3">
    <source>
        <dbReference type="ARBA" id="ARBA00022679"/>
    </source>
</evidence>
<dbReference type="RefSeq" id="XP_072841182.1">
    <property type="nucleotide sequence ID" value="XM_072985081.1"/>
</dbReference>
<comment type="catalytic activity">
    <reaction evidence="8">
        <text>L-seryl-[protein] + ATP = O-phospho-L-seryl-[protein] + ADP + H(+)</text>
        <dbReference type="Rhea" id="RHEA:17989"/>
        <dbReference type="Rhea" id="RHEA-COMP:9863"/>
        <dbReference type="Rhea" id="RHEA-COMP:11604"/>
        <dbReference type="ChEBI" id="CHEBI:15378"/>
        <dbReference type="ChEBI" id="CHEBI:29999"/>
        <dbReference type="ChEBI" id="CHEBI:30616"/>
        <dbReference type="ChEBI" id="CHEBI:83421"/>
        <dbReference type="ChEBI" id="CHEBI:456216"/>
        <dbReference type="EC" id="2.7.11.1"/>
    </reaction>
</comment>
<evidence type="ECO:0000256" key="1">
    <source>
        <dbReference type="ARBA" id="ARBA00012513"/>
    </source>
</evidence>
<keyword evidence="5" id="KW-0418">Kinase</keyword>
<evidence type="ECO:0000256" key="7">
    <source>
        <dbReference type="ARBA" id="ARBA00047899"/>
    </source>
</evidence>
<comment type="catalytic activity">
    <reaction evidence="7">
        <text>L-threonyl-[protein] + ATP = O-phospho-L-threonyl-[protein] + ADP + H(+)</text>
        <dbReference type="Rhea" id="RHEA:46608"/>
        <dbReference type="Rhea" id="RHEA-COMP:11060"/>
        <dbReference type="Rhea" id="RHEA-COMP:11605"/>
        <dbReference type="ChEBI" id="CHEBI:15378"/>
        <dbReference type="ChEBI" id="CHEBI:30013"/>
        <dbReference type="ChEBI" id="CHEBI:30616"/>
        <dbReference type="ChEBI" id="CHEBI:61977"/>
        <dbReference type="ChEBI" id="CHEBI:456216"/>
        <dbReference type="EC" id="2.7.11.1"/>
    </reaction>
</comment>
<keyword evidence="10" id="KW-1185">Reference proteome</keyword>
<evidence type="ECO:0000313" key="11">
    <source>
        <dbReference type="RefSeq" id="XP_072841182.1"/>
    </source>
</evidence>
<protein>
    <recommendedName>
        <fullName evidence="1">non-specific serine/threonine protein kinase</fullName>
        <ecNumber evidence="1">2.7.11.1</ecNumber>
    </recommendedName>
</protein>
<name>A0ABM5F6Z9_9SAUR</name>
<dbReference type="Gene3D" id="1.10.510.10">
    <property type="entry name" value="Transferase(Phosphotransferase) domain 1"/>
    <property type="match status" value="1"/>
</dbReference>
<organism evidence="10 11">
    <name type="scientific">Pogona vitticeps</name>
    <name type="common">central bearded dragon</name>
    <dbReference type="NCBI Taxonomy" id="103695"/>
    <lineage>
        <taxon>Eukaryota</taxon>
        <taxon>Metazoa</taxon>
        <taxon>Chordata</taxon>
        <taxon>Craniata</taxon>
        <taxon>Vertebrata</taxon>
        <taxon>Euteleostomi</taxon>
        <taxon>Lepidosauria</taxon>
        <taxon>Squamata</taxon>
        <taxon>Bifurcata</taxon>
        <taxon>Unidentata</taxon>
        <taxon>Episquamata</taxon>
        <taxon>Toxicofera</taxon>
        <taxon>Iguania</taxon>
        <taxon>Acrodonta</taxon>
        <taxon>Agamidae</taxon>
        <taxon>Amphibolurinae</taxon>
        <taxon>Pogona</taxon>
    </lineage>
</organism>
<dbReference type="PANTHER" id="PTHR24363">
    <property type="entry name" value="SERINE/THREONINE PROTEIN KINASE"/>
    <property type="match status" value="1"/>
</dbReference>
<dbReference type="Gene3D" id="1.25.10.10">
    <property type="entry name" value="Leucine-rich Repeat Variant"/>
    <property type="match status" value="1"/>
</dbReference>
<keyword evidence="4" id="KW-0547">Nucleotide-binding</keyword>
<dbReference type="PANTHER" id="PTHR24363:SF0">
    <property type="entry name" value="SERINE_THREONINE KINASE LIKE DOMAIN CONTAINING 1"/>
    <property type="match status" value="1"/>
</dbReference>
<evidence type="ECO:0000256" key="4">
    <source>
        <dbReference type="ARBA" id="ARBA00022741"/>
    </source>
</evidence>
<dbReference type="EC" id="2.7.11.1" evidence="1"/>
<evidence type="ECO:0000256" key="5">
    <source>
        <dbReference type="ARBA" id="ARBA00022777"/>
    </source>
</evidence>
<dbReference type="Proteomes" id="UP001652642">
    <property type="component" value="Chromosome Z"/>
</dbReference>
<reference evidence="11" key="1">
    <citation type="submission" date="2025-08" db="UniProtKB">
        <authorList>
            <consortium name="RefSeq"/>
        </authorList>
    </citation>
    <scope>IDENTIFICATION</scope>
</reference>
<dbReference type="GeneID" id="110079592"/>
<dbReference type="SUPFAM" id="SSF48371">
    <property type="entry name" value="ARM repeat"/>
    <property type="match status" value="1"/>
</dbReference>
<dbReference type="InterPro" id="IPR000719">
    <property type="entry name" value="Prot_kinase_dom"/>
</dbReference>
<dbReference type="Pfam" id="PF00069">
    <property type="entry name" value="Pkinase"/>
    <property type="match status" value="1"/>
</dbReference>
<evidence type="ECO:0000256" key="6">
    <source>
        <dbReference type="ARBA" id="ARBA00022840"/>
    </source>
</evidence>
<keyword evidence="2" id="KW-0723">Serine/threonine-protein kinase</keyword>
<feature type="domain" description="Protein kinase" evidence="9">
    <location>
        <begin position="1"/>
        <end position="258"/>
    </location>
</feature>
<evidence type="ECO:0000256" key="8">
    <source>
        <dbReference type="ARBA" id="ARBA00048679"/>
    </source>
</evidence>
<accession>A0ABM5F6Z9</accession>
<evidence type="ECO:0000313" key="10">
    <source>
        <dbReference type="Proteomes" id="UP001652642"/>
    </source>
</evidence>
<evidence type="ECO:0000259" key="9">
    <source>
        <dbReference type="PROSITE" id="PS50011"/>
    </source>
</evidence>
<keyword evidence="6" id="KW-0067">ATP-binding</keyword>
<proteinExistence type="predicted"/>
<dbReference type="InterPro" id="IPR016024">
    <property type="entry name" value="ARM-type_fold"/>
</dbReference>
<gene>
    <name evidence="11" type="primary">STKLD1</name>
</gene>
<dbReference type="PROSITE" id="PS50011">
    <property type="entry name" value="PROTEIN_KINASE_DOM"/>
    <property type="match status" value="1"/>
</dbReference>
<dbReference type="InterPro" id="IPR011989">
    <property type="entry name" value="ARM-like"/>
</dbReference>
<evidence type="ECO:0000256" key="2">
    <source>
        <dbReference type="ARBA" id="ARBA00022527"/>
    </source>
</evidence>
<dbReference type="CDD" id="cd00180">
    <property type="entry name" value="PKc"/>
    <property type="match status" value="1"/>
</dbReference>
<dbReference type="SUPFAM" id="SSF56112">
    <property type="entry name" value="Protein kinase-like (PK-like)"/>
    <property type="match status" value="1"/>
</dbReference>